<sequence>MSAGRIMVAFGNSSKTACSPKRLLRKNLLPPDIIWLSGSGSTFKAETCIKRSTPISRQIRAIRLAPSTCTSLNLKFFVSYSRPTRFITTLEYLQAVRKVEL</sequence>
<proteinExistence type="predicted"/>
<organism evidence="1 2">
    <name type="scientific">Glossina austeni</name>
    <name type="common">Savannah tsetse fly</name>
    <dbReference type="NCBI Taxonomy" id="7395"/>
    <lineage>
        <taxon>Eukaryota</taxon>
        <taxon>Metazoa</taxon>
        <taxon>Ecdysozoa</taxon>
        <taxon>Arthropoda</taxon>
        <taxon>Hexapoda</taxon>
        <taxon>Insecta</taxon>
        <taxon>Pterygota</taxon>
        <taxon>Neoptera</taxon>
        <taxon>Endopterygota</taxon>
        <taxon>Diptera</taxon>
        <taxon>Brachycera</taxon>
        <taxon>Muscomorpha</taxon>
        <taxon>Hippoboscoidea</taxon>
        <taxon>Glossinidae</taxon>
        <taxon>Glossina</taxon>
    </lineage>
</organism>
<name>A0A1A9URA1_GLOAU</name>
<accession>A0A1A9URA1</accession>
<dbReference type="EnsemblMetazoa" id="GAUT012829-RA">
    <property type="protein sequence ID" value="GAUT012829-PA"/>
    <property type="gene ID" value="GAUT012829"/>
</dbReference>
<dbReference type="AlphaFoldDB" id="A0A1A9URA1"/>
<evidence type="ECO:0000313" key="2">
    <source>
        <dbReference type="Proteomes" id="UP000078200"/>
    </source>
</evidence>
<evidence type="ECO:0000313" key="1">
    <source>
        <dbReference type="EnsemblMetazoa" id="GAUT012829-PA"/>
    </source>
</evidence>
<dbReference type="VEuPathDB" id="VectorBase:GAUT012829"/>
<keyword evidence="2" id="KW-1185">Reference proteome</keyword>
<protein>
    <submittedName>
        <fullName evidence="1">Uncharacterized protein</fullName>
    </submittedName>
</protein>
<dbReference type="Proteomes" id="UP000078200">
    <property type="component" value="Unassembled WGS sequence"/>
</dbReference>
<reference evidence="1" key="1">
    <citation type="submission" date="2020-05" db="UniProtKB">
        <authorList>
            <consortium name="EnsemblMetazoa"/>
        </authorList>
    </citation>
    <scope>IDENTIFICATION</scope>
    <source>
        <strain evidence="1">TTRI</strain>
    </source>
</reference>